<comment type="caution">
    <text evidence="1">The sequence shown here is derived from an EMBL/GenBank/DDBJ whole genome shotgun (WGS) entry which is preliminary data.</text>
</comment>
<dbReference type="EMBL" id="VSSQ01000027">
    <property type="protein sequence ID" value="MPL65125.1"/>
    <property type="molecule type" value="Genomic_DNA"/>
</dbReference>
<proteinExistence type="predicted"/>
<reference evidence="1" key="1">
    <citation type="submission" date="2019-08" db="EMBL/GenBank/DDBJ databases">
        <authorList>
            <person name="Kucharzyk K."/>
            <person name="Murdoch R.W."/>
            <person name="Higgins S."/>
            <person name="Loffler F."/>
        </authorList>
    </citation>
    <scope>NUCLEOTIDE SEQUENCE</scope>
</reference>
<sequence length="103" mass="11979">MNDDKPVFGSFDFFPQRFLGCRIRDKDSVIGFVIMVENNPAQDDDPELLVILCKSVLFEMLYRGRTAMQRIPYFGLFKDIIELNATKKELKERISSLRVAMIL</sequence>
<organism evidence="1">
    <name type="scientific">bioreactor metagenome</name>
    <dbReference type="NCBI Taxonomy" id="1076179"/>
    <lineage>
        <taxon>unclassified sequences</taxon>
        <taxon>metagenomes</taxon>
        <taxon>ecological metagenomes</taxon>
    </lineage>
</organism>
<gene>
    <name evidence="1" type="ORF">SDC9_10788</name>
</gene>
<protein>
    <submittedName>
        <fullName evidence="1">Uncharacterized protein</fullName>
    </submittedName>
</protein>
<evidence type="ECO:0000313" key="1">
    <source>
        <dbReference type="EMBL" id="MPL65125.1"/>
    </source>
</evidence>
<accession>A0A644TDR4</accession>
<name>A0A644TDR4_9ZZZZ</name>
<dbReference type="AlphaFoldDB" id="A0A644TDR4"/>